<evidence type="ECO:0000256" key="1">
    <source>
        <dbReference type="SAM" id="MobiDB-lite"/>
    </source>
</evidence>
<protein>
    <submittedName>
        <fullName evidence="4">Secreted protein</fullName>
    </submittedName>
</protein>
<accession>A0A068X5C5</accession>
<organism evidence="2">
    <name type="scientific">Echinococcus granulosus</name>
    <name type="common">Hydatid tapeworm</name>
    <dbReference type="NCBI Taxonomy" id="6210"/>
    <lineage>
        <taxon>Eukaryota</taxon>
        <taxon>Metazoa</taxon>
        <taxon>Spiralia</taxon>
        <taxon>Lophotrochozoa</taxon>
        <taxon>Platyhelminthes</taxon>
        <taxon>Cestoda</taxon>
        <taxon>Eucestoda</taxon>
        <taxon>Cyclophyllidea</taxon>
        <taxon>Taeniidae</taxon>
        <taxon>Echinococcus</taxon>
        <taxon>Echinococcus granulosus group</taxon>
    </lineage>
</organism>
<dbReference type="Proteomes" id="UP000492820">
    <property type="component" value="Unassembled WGS sequence"/>
</dbReference>
<gene>
    <name evidence="2" type="ORF">EgrG_002062500</name>
</gene>
<name>A0A068X5C5_ECHGR</name>
<feature type="compositionally biased region" description="Polar residues" evidence="1">
    <location>
        <begin position="26"/>
        <end position="37"/>
    </location>
</feature>
<evidence type="ECO:0000313" key="4">
    <source>
        <dbReference type="WBParaSite" id="EgrG_002062500"/>
    </source>
</evidence>
<evidence type="ECO:0000313" key="2">
    <source>
        <dbReference type="EMBL" id="CDS25136.1"/>
    </source>
</evidence>
<proteinExistence type="predicted"/>
<reference evidence="4" key="3">
    <citation type="submission" date="2020-10" db="UniProtKB">
        <authorList>
            <consortium name="WormBaseParasite"/>
        </authorList>
    </citation>
    <scope>IDENTIFICATION</scope>
</reference>
<reference evidence="2 3" key="1">
    <citation type="journal article" date="2013" name="Nature">
        <title>The genomes of four tapeworm species reveal adaptations to parasitism.</title>
        <authorList>
            <person name="Tsai I.J."/>
            <person name="Zarowiecki M."/>
            <person name="Holroyd N."/>
            <person name="Garciarrubio A."/>
            <person name="Sanchez-Flores A."/>
            <person name="Brooks K.L."/>
            <person name="Tracey A."/>
            <person name="Bobes R.J."/>
            <person name="Fragoso G."/>
            <person name="Sciutto E."/>
            <person name="Aslett M."/>
            <person name="Beasley H."/>
            <person name="Bennett H.M."/>
            <person name="Cai J."/>
            <person name="Camicia F."/>
            <person name="Clark R."/>
            <person name="Cucher M."/>
            <person name="De Silva N."/>
            <person name="Day T.A."/>
            <person name="Deplazes P."/>
            <person name="Estrada K."/>
            <person name="Fernandez C."/>
            <person name="Holland P.W."/>
            <person name="Hou J."/>
            <person name="Hu S."/>
            <person name="Huckvale T."/>
            <person name="Hung S.S."/>
            <person name="Kamenetzky L."/>
            <person name="Keane J.A."/>
            <person name="Kiss F."/>
            <person name="Koziol U."/>
            <person name="Lambert O."/>
            <person name="Liu K."/>
            <person name="Luo X."/>
            <person name="Luo Y."/>
            <person name="Macchiaroli N."/>
            <person name="Nichol S."/>
            <person name="Paps J."/>
            <person name="Parkinson J."/>
            <person name="Pouchkina-Stantcheva N."/>
            <person name="Riddiford N."/>
            <person name="Rosenzvit M."/>
            <person name="Salinas G."/>
            <person name="Wasmuth J.D."/>
            <person name="Zamanian M."/>
            <person name="Zheng Y."/>
            <person name="Cai X."/>
            <person name="Soberon X."/>
            <person name="Olson P.D."/>
            <person name="Laclette J.P."/>
            <person name="Brehm K."/>
            <person name="Berriman M."/>
            <person name="Garciarrubio A."/>
            <person name="Bobes R.J."/>
            <person name="Fragoso G."/>
            <person name="Sanchez-Flores A."/>
            <person name="Estrada K."/>
            <person name="Cevallos M.A."/>
            <person name="Morett E."/>
            <person name="Gonzalez V."/>
            <person name="Portillo T."/>
            <person name="Ochoa-Leyva A."/>
            <person name="Jose M.V."/>
            <person name="Sciutto E."/>
            <person name="Landa A."/>
            <person name="Jimenez L."/>
            <person name="Valdes V."/>
            <person name="Carrero J.C."/>
            <person name="Larralde C."/>
            <person name="Morales-Montor J."/>
            <person name="Limon-Lason J."/>
            <person name="Soberon X."/>
            <person name="Laclette J.P."/>
        </authorList>
    </citation>
    <scope>NUCLEOTIDE SEQUENCE [LARGE SCALE GENOMIC DNA]</scope>
</reference>
<evidence type="ECO:0000313" key="3">
    <source>
        <dbReference type="Proteomes" id="UP000492820"/>
    </source>
</evidence>
<dbReference type="AlphaFoldDB" id="A0A068X5C5"/>
<dbReference type="EMBL" id="LK028741">
    <property type="protein sequence ID" value="CDS25136.1"/>
    <property type="molecule type" value="Genomic_DNA"/>
</dbReference>
<feature type="region of interest" description="Disordered" evidence="1">
    <location>
        <begin position="26"/>
        <end position="46"/>
    </location>
</feature>
<sequence>MLQHQGTTAPSAGLSTIVIVGSFHPSTSRSASQSAVKPTNLAKRRRRVARRTRLEYGRLAIPTVVVFTTEKMHGPQGP</sequence>
<reference evidence="2" key="2">
    <citation type="submission" date="2014-06" db="EMBL/GenBank/DDBJ databases">
        <authorList>
            <person name="Aslett M."/>
        </authorList>
    </citation>
    <scope>NUCLEOTIDE SEQUENCE</scope>
</reference>
<dbReference type="WBParaSite" id="EgrG_002062500">
    <property type="protein sequence ID" value="EgrG_002062500"/>
    <property type="gene ID" value="EgrG_002062500"/>
</dbReference>